<accession>H8FUA2</accession>
<protein>
    <recommendedName>
        <fullName evidence="5">Lipoprotein</fullName>
    </recommendedName>
</protein>
<proteinExistence type="predicted"/>
<evidence type="ECO:0008006" key="5">
    <source>
        <dbReference type="Google" id="ProtNLM"/>
    </source>
</evidence>
<evidence type="ECO:0000256" key="2">
    <source>
        <dbReference type="SAM" id="SignalP"/>
    </source>
</evidence>
<evidence type="ECO:0000313" key="4">
    <source>
        <dbReference type="Proteomes" id="UP000004169"/>
    </source>
</evidence>
<dbReference type="AlphaFoldDB" id="H8FUA2"/>
<keyword evidence="2" id="KW-0732">Signal</keyword>
<comment type="caution">
    <text evidence="3">The sequence shown here is derived from an EMBL/GenBank/DDBJ whole genome shotgun (WGS) entry which is preliminary data.</text>
</comment>
<organism evidence="3 4">
    <name type="scientific">Magnetospirillum molischianum DSM 120</name>
    <dbReference type="NCBI Taxonomy" id="1150626"/>
    <lineage>
        <taxon>Bacteria</taxon>
        <taxon>Pseudomonadati</taxon>
        <taxon>Pseudomonadota</taxon>
        <taxon>Alphaproteobacteria</taxon>
        <taxon>Rhodospirillales</taxon>
        <taxon>Rhodospirillaceae</taxon>
        <taxon>Magnetospirillum</taxon>
    </lineage>
</organism>
<dbReference type="eggNOG" id="ENOG50344P1">
    <property type="taxonomic scope" value="Bacteria"/>
</dbReference>
<sequence length="144" mass="15976">MRLFRPLLVVAAMTSLAACSLGEPFVERDRNNLYNTPTVPKPKRAGYNGFVNVCYTSDTLPAERDLLAAEACTEWGLTAVLSYTQRWQCRMTVPHLAVYACIDPAMRNEDGSYVNPFEEEAVTTWRKTHPAKTTPAPAPAPESP</sequence>
<feature type="region of interest" description="Disordered" evidence="1">
    <location>
        <begin position="124"/>
        <end position="144"/>
    </location>
</feature>
<gene>
    <name evidence="3" type="ORF">PHAMO_30096</name>
</gene>
<name>H8FUA2_MAGML</name>
<keyword evidence="4" id="KW-1185">Reference proteome</keyword>
<dbReference type="PROSITE" id="PS51257">
    <property type="entry name" value="PROKAR_LIPOPROTEIN"/>
    <property type="match status" value="1"/>
</dbReference>
<dbReference type="Proteomes" id="UP000004169">
    <property type="component" value="Unassembled WGS sequence"/>
</dbReference>
<feature type="chain" id="PRO_5003611168" description="Lipoprotein" evidence="2">
    <location>
        <begin position="18"/>
        <end position="144"/>
    </location>
</feature>
<evidence type="ECO:0000256" key="1">
    <source>
        <dbReference type="SAM" id="MobiDB-lite"/>
    </source>
</evidence>
<feature type="signal peptide" evidence="2">
    <location>
        <begin position="1"/>
        <end position="17"/>
    </location>
</feature>
<dbReference type="OrthoDB" id="7360289at2"/>
<dbReference type="EMBL" id="CAHP01000023">
    <property type="protein sequence ID" value="CCG41940.1"/>
    <property type="molecule type" value="Genomic_DNA"/>
</dbReference>
<dbReference type="RefSeq" id="WP_002729462.1">
    <property type="nucleotide sequence ID" value="NZ_CAHP01000023.1"/>
</dbReference>
<reference evidence="3 4" key="1">
    <citation type="journal article" date="2012" name="J. Bacteriol.">
        <title>Draft Genome Sequence of the Purple Photosynthetic Bacterium Phaeospirillum molischianum DSM120, a Particularly Versatile Bacterium.</title>
        <authorList>
            <person name="Duquesne K."/>
            <person name="Prima V."/>
            <person name="Ji B."/>
            <person name="Rouy Z."/>
            <person name="Medigue C."/>
            <person name="Talla E."/>
            <person name="Sturgis J.N."/>
        </authorList>
    </citation>
    <scope>NUCLEOTIDE SEQUENCE [LARGE SCALE GENOMIC DNA]</scope>
    <source>
        <strain evidence="4">DSM120</strain>
    </source>
</reference>
<evidence type="ECO:0000313" key="3">
    <source>
        <dbReference type="EMBL" id="CCG41940.1"/>
    </source>
</evidence>